<proteinExistence type="predicted"/>
<evidence type="ECO:0000256" key="1">
    <source>
        <dbReference type="SAM" id="MobiDB-lite"/>
    </source>
</evidence>
<keyword evidence="3" id="KW-0732">Signal</keyword>
<dbReference type="EMBL" id="CAJFCJ010000005">
    <property type="protein sequence ID" value="CAD5114470.1"/>
    <property type="molecule type" value="Genomic_DNA"/>
</dbReference>
<evidence type="ECO:0000313" key="5">
    <source>
        <dbReference type="Proteomes" id="UP000549394"/>
    </source>
</evidence>
<feature type="compositionally biased region" description="Basic and acidic residues" evidence="1">
    <location>
        <begin position="82"/>
        <end position="107"/>
    </location>
</feature>
<dbReference type="AlphaFoldDB" id="A0A7I8VGF2"/>
<feature type="chain" id="PRO_5029524594" evidence="3">
    <location>
        <begin position="29"/>
        <end position="218"/>
    </location>
</feature>
<feature type="region of interest" description="Disordered" evidence="1">
    <location>
        <begin position="82"/>
        <end position="124"/>
    </location>
</feature>
<comment type="caution">
    <text evidence="4">The sequence shown here is derived from an EMBL/GenBank/DDBJ whole genome shotgun (WGS) entry which is preliminary data.</text>
</comment>
<keyword evidence="2" id="KW-1133">Transmembrane helix</keyword>
<dbReference type="Proteomes" id="UP000549394">
    <property type="component" value="Unassembled WGS sequence"/>
</dbReference>
<accession>A0A7I8VGF2</accession>
<organism evidence="4 5">
    <name type="scientific">Dimorphilus gyrociliatus</name>
    <dbReference type="NCBI Taxonomy" id="2664684"/>
    <lineage>
        <taxon>Eukaryota</taxon>
        <taxon>Metazoa</taxon>
        <taxon>Spiralia</taxon>
        <taxon>Lophotrochozoa</taxon>
        <taxon>Annelida</taxon>
        <taxon>Polychaeta</taxon>
        <taxon>Polychaeta incertae sedis</taxon>
        <taxon>Dinophilidae</taxon>
        <taxon>Dimorphilus</taxon>
    </lineage>
</organism>
<gene>
    <name evidence="4" type="ORF">DGYR_LOCUS3309</name>
</gene>
<reference evidence="4 5" key="1">
    <citation type="submission" date="2020-08" db="EMBL/GenBank/DDBJ databases">
        <authorList>
            <person name="Hejnol A."/>
        </authorList>
    </citation>
    <scope>NUCLEOTIDE SEQUENCE [LARGE SCALE GENOMIC DNA]</scope>
</reference>
<protein>
    <submittedName>
        <fullName evidence="4">Uncharacterized protein</fullName>
    </submittedName>
</protein>
<name>A0A7I8VGF2_9ANNE</name>
<evidence type="ECO:0000256" key="2">
    <source>
        <dbReference type="SAM" id="Phobius"/>
    </source>
</evidence>
<keyword evidence="2" id="KW-0812">Transmembrane</keyword>
<feature type="transmembrane region" description="Helical" evidence="2">
    <location>
        <begin position="52"/>
        <end position="72"/>
    </location>
</feature>
<evidence type="ECO:0000256" key="3">
    <source>
        <dbReference type="SAM" id="SignalP"/>
    </source>
</evidence>
<sequence>MIYSKLDTFKVILIVLVVINFTEQCTDCSNTTATTTVKDTSKGSSSFEFKFYFIPIPIVLLGAGISGLFCCARCRNEKYGENKTPDDYTMERYNGPDRKNNKYSIHDVKRKQKPPVPPPLTTTRTSDYETVYETINENQQEINSVSGYLSLESSTYLYPSNSYDRLQATGDIDKEKKTNENSDSIRDASGIRSFAEVTLSKPLSTKQHNFSDSNSYKN</sequence>
<keyword evidence="2" id="KW-0472">Membrane</keyword>
<evidence type="ECO:0000313" key="4">
    <source>
        <dbReference type="EMBL" id="CAD5114470.1"/>
    </source>
</evidence>
<keyword evidence="5" id="KW-1185">Reference proteome</keyword>
<feature type="signal peptide" evidence="3">
    <location>
        <begin position="1"/>
        <end position="28"/>
    </location>
</feature>